<reference evidence="2 3" key="1">
    <citation type="journal article" date="2015" name="Genome Announc.">
        <title>Complete Genome Sequence of Cupriavidus basilensis 4G11, Isolated from the Oak Ridge Field Research Center Site.</title>
        <authorList>
            <person name="Ray J."/>
            <person name="Waters R.J."/>
            <person name="Skerker J.M."/>
            <person name="Kuehl J.V."/>
            <person name="Price M.N."/>
            <person name="Huang J."/>
            <person name="Chakraborty R."/>
            <person name="Arkin A.P."/>
            <person name="Deutschbauer A."/>
        </authorList>
    </citation>
    <scope>NUCLEOTIDE SEQUENCE [LARGE SCALE GENOMIC DNA]</scope>
    <source>
        <strain evidence="2">4G11</strain>
    </source>
</reference>
<evidence type="ECO:0000313" key="3">
    <source>
        <dbReference type="Proteomes" id="UP000031843"/>
    </source>
</evidence>
<dbReference type="KEGG" id="cbw:RR42_s3274"/>
<gene>
    <name evidence="2" type="ORF">RR42_s3274</name>
</gene>
<sequence length="59" mass="6111">MRIPHTPWIRAAPQSALPLAQGTLQGMSHGASSGRRAAGVPWHKPVLAGCGQRSDGAGR</sequence>
<organism evidence="2 3">
    <name type="scientific">Cupriavidus basilensis</name>
    <dbReference type="NCBI Taxonomy" id="68895"/>
    <lineage>
        <taxon>Bacteria</taxon>
        <taxon>Pseudomonadati</taxon>
        <taxon>Pseudomonadota</taxon>
        <taxon>Betaproteobacteria</taxon>
        <taxon>Burkholderiales</taxon>
        <taxon>Burkholderiaceae</taxon>
        <taxon>Cupriavidus</taxon>
    </lineage>
</organism>
<feature type="region of interest" description="Disordered" evidence="1">
    <location>
        <begin position="20"/>
        <end position="59"/>
    </location>
</feature>
<dbReference type="AlphaFoldDB" id="A0A0C4YQV4"/>
<name>A0A0C4YQV4_9BURK</name>
<protein>
    <submittedName>
        <fullName evidence="2">Uncharacterized protein</fullName>
    </submittedName>
</protein>
<dbReference type="Proteomes" id="UP000031843">
    <property type="component" value="Chromosome secondary"/>
</dbReference>
<proteinExistence type="predicted"/>
<accession>A0A0C4YQV4</accession>
<dbReference type="STRING" id="68895.RR42_s3274"/>
<keyword evidence="3" id="KW-1185">Reference proteome</keyword>
<evidence type="ECO:0000313" key="2">
    <source>
        <dbReference type="EMBL" id="AJG24850.1"/>
    </source>
</evidence>
<evidence type="ECO:0000256" key="1">
    <source>
        <dbReference type="SAM" id="MobiDB-lite"/>
    </source>
</evidence>
<dbReference type="EMBL" id="CP010537">
    <property type="protein sequence ID" value="AJG24850.1"/>
    <property type="molecule type" value="Genomic_DNA"/>
</dbReference>